<feature type="signal peptide" evidence="1">
    <location>
        <begin position="1"/>
        <end position="25"/>
    </location>
</feature>
<organism evidence="2 3">
    <name type="scientific">Flagellimonas meridianipacifica</name>
    <dbReference type="NCBI Taxonomy" id="1080225"/>
    <lineage>
        <taxon>Bacteria</taxon>
        <taxon>Pseudomonadati</taxon>
        <taxon>Bacteroidota</taxon>
        <taxon>Flavobacteriia</taxon>
        <taxon>Flavobacteriales</taxon>
        <taxon>Flavobacteriaceae</taxon>
        <taxon>Flagellimonas</taxon>
    </lineage>
</organism>
<name>A0A2T0MBP3_9FLAO</name>
<sequence length="205" mass="24008">MGEIFKKRLLLAILMCSLFPLNAQKKTFLEGYIIEKSGDTIQGLIKDRSQEPFVSLYNKVRFKKIDHSRTRKYGPSDILGYGYHGQNFASVPFREESTFFKFRYYSDIATPKTFLRVIQRSKKLVYYEQLVEDDDSSYLDAVPFFHRPNSNEMVRVTQGIFGLRRKQLKAYFSDCPSLLEEITNPETSIKTVPELYEFCIAHCFK</sequence>
<gene>
    <name evidence="2" type="ORF">CLV81_3323</name>
</gene>
<protein>
    <recommendedName>
        <fullName evidence="4">DUF4105 domain-containing protein</fullName>
    </recommendedName>
</protein>
<dbReference type="AlphaFoldDB" id="A0A2T0MBP3"/>
<evidence type="ECO:0000313" key="2">
    <source>
        <dbReference type="EMBL" id="PRX54918.1"/>
    </source>
</evidence>
<dbReference type="Proteomes" id="UP000237640">
    <property type="component" value="Unassembled WGS sequence"/>
</dbReference>
<dbReference type="RefSeq" id="WP_106146401.1">
    <property type="nucleotide sequence ID" value="NZ_PVYX01000002.1"/>
</dbReference>
<evidence type="ECO:0008006" key="4">
    <source>
        <dbReference type="Google" id="ProtNLM"/>
    </source>
</evidence>
<evidence type="ECO:0000256" key="1">
    <source>
        <dbReference type="SAM" id="SignalP"/>
    </source>
</evidence>
<proteinExistence type="predicted"/>
<evidence type="ECO:0000313" key="3">
    <source>
        <dbReference type="Proteomes" id="UP000237640"/>
    </source>
</evidence>
<feature type="chain" id="PRO_5015674381" description="DUF4105 domain-containing protein" evidence="1">
    <location>
        <begin position="26"/>
        <end position="205"/>
    </location>
</feature>
<dbReference type="OrthoDB" id="1179464at2"/>
<reference evidence="2 3" key="1">
    <citation type="submission" date="2018-03" db="EMBL/GenBank/DDBJ databases">
        <title>Genomic Encyclopedia of Archaeal and Bacterial Type Strains, Phase II (KMG-II): from individual species to whole genera.</title>
        <authorList>
            <person name="Goeker M."/>
        </authorList>
    </citation>
    <scope>NUCLEOTIDE SEQUENCE [LARGE SCALE GENOMIC DNA]</scope>
    <source>
        <strain evidence="2 3">DSM 25027</strain>
    </source>
</reference>
<accession>A0A2T0MBP3</accession>
<dbReference type="EMBL" id="PVYX01000002">
    <property type="protein sequence ID" value="PRX54918.1"/>
    <property type="molecule type" value="Genomic_DNA"/>
</dbReference>
<keyword evidence="3" id="KW-1185">Reference proteome</keyword>
<comment type="caution">
    <text evidence="2">The sequence shown here is derived from an EMBL/GenBank/DDBJ whole genome shotgun (WGS) entry which is preliminary data.</text>
</comment>
<keyword evidence="1" id="KW-0732">Signal</keyword>